<gene>
    <name evidence="2" type="ORF">F3Y22_tig00111138pilonHSYRG00029</name>
</gene>
<organism evidence="2 3">
    <name type="scientific">Hibiscus syriacus</name>
    <name type="common">Rose of Sharon</name>
    <dbReference type="NCBI Taxonomy" id="106335"/>
    <lineage>
        <taxon>Eukaryota</taxon>
        <taxon>Viridiplantae</taxon>
        <taxon>Streptophyta</taxon>
        <taxon>Embryophyta</taxon>
        <taxon>Tracheophyta</taxon>
        <taxon>Spermatophyta</taxon>
        <taxon>Magnoliopsida</taxon>
        <taxon>eudicotyledons</taxon>
        <taxon>Gunneridae</taxon>
        <taxon>Pentapetalae</taxon>
        <taxon>rosids</taxon>
        <taxon>malvids</taxon>
        <taxon>Malvales</taxon>
        <taxon>Malvaceae</taxon>
        <taxon>Malvoideae</taxon>
        <taxon>Hibiscus</taxon>
    </lineage>
</organism>
<reference evidence="2" key="1">
    <citation type="submission" date="2019-09" db="EMBL/GenBank/DDBJ databases">
        <title>Draft genome information of white flower Hibiscus syriacus.</title>
        <authorList>
            <person name="Kim Y.-M."/>
        </authorList>
    </citation>
    <scope>NUCLEOTIDE SEQUENCE [LARGE SCALE GENOMIC DNA]</scope>
    <source>
        <strain evidence="2">YM2019G1</strain>
    </source>
</reference>
<evidence type="ECO:0000313" key="3">
    <source>
        <dbReference type="Proteomes" id="UP000436088"/>
    </source>
</evidence>
<sequence length="122" mass="13712">MTIIHDNEVTGLQVKTKDGDWISVEPSGSTFLVMAGDAFLACSNGRIHSPIHRVIATEAEKEKYSLAFFSFSGEIIQTPKELVDEAYSLLLKPFHNMDLLRLFSLDDVQKYIDFISQAKCRA</sequence>
<dbReference type="InterPro" id="IPR044861">
    <property type="entry name" value="IPNS-like_FE2OG_OXY"/>
</dbReference>
<accession>A0A6A2YXP7</accession>
<evidence type="ECO:0000259" key="1">
    <source>
        <dbReference type="PROSITE" id="PS51471"/>
    </source>
</evidence>
<dbReference type="InterPro" id="IPR005123">
    <property type="entry name" value="Oxoglu/Fe-dep_dioxygenase_dom"/>
</dbReference>
<name>A0A6A2YXP7_HIBSY</name>
<dbReference type="Pfam" id="PF03171">
    <property type="entry name" value="2OG-FeII_Oxy"/>
    <property type="match status" value="1"/>
</dbReference>
<dbReference type="AlphaFoldDB" id="A0A6A2YXP7"/>
<dbReference type="PANTHER" id="PTHR47990">
    <property type="entry name" value="2-OXOGLUTARATE (2OG) AND FE(II)-DEPENDENT OXYGENASE SUPERFAMILY PROTEIN-RELATED"/>
    <property type="match status" value="1"/>
</dbReference>
<dbReference type="Proteomes" id="UP000436088">
    <property type="component" value="Unassembled WGS sequence"/>
</dbReference>
<comment type="caution">
    <text evidence="2">The sequence shown here is derived from an EMBL/GenBank/DDBJ whole genome shotgun (WGS) entry which is preliminary data.</text>
</comment>
<evidence type="ECO:0000313" key="2">
    <source>
        <dbReference type="EMBL" id="KAE8684304.1"/>
    </source>
</evidence>
<dbReference type="PROSITE" id="PS51471">
    <property type="entry name" value="FE2OG_OXY"/>
    <property type="match status" value="1"/>
</dbReference>
<dbReference type="InterPro" id="IPR050231">
    <property type="entry name" value="Iron_ascorbate_oxido_reductase"/>
</dbReference>
<dbReference type="EMBL" id="VEPZ02001244">
    <property type="protein sequence ID" value="KAE8684304.1"/>
    <property type="molecule type" value="Genomic_DNA"/>
</dbReference>
<feature type="domain" description="Fe2OG dioxygenase" evidence="1">
    <location>
        <begin position="1"/>
        <end position="72"/>
    </location>
</feature>
<dbReference type="InterPro" id="IPR027443">
    <property type="entry name" value="IPNS-like_sf"/>
</dbReference>
<proteinExistence type="predicted"/>
<dbReference type="Gene3D" id="2.60.120.330">
    <property type="entry name" value="B-lactam Antibiotic, Isopenicillin N Synthase, Chain"/>
    <property type="match status" value="1"/>
</dbReference>
<dbReference type="SUPFAM" id="SSF51197">
    <property type="entry name" value="Clavaminate synthase-like"/>
    <property type="match status" value="1"/>
</dbReference>
<protein>
    <submittedName>
        <fullName evidence="2">Structural maintenance of chromosomes protein 2-1-like</fullName>
    </submittedName>
</protein>
<keyword evidence="3" id="KW-1185">Reference proteome</keyword>